<name>A0A438JA18_VITVI</name>
<organism evidence="1 2">
    <name type="scientific">Vitis vinifera</name>
    <name type="common">Grape</name>
    <dbReference type="NCBI Taxonomy" id="29760"/>
    <lineage>
        <taxon>Eukaryota</taxon>
        <taxon>Viridiplantae</taxon>
        <taxon>Streptophyta</taxon>
        <taxon>Embryophyta</taxon>
        <taxon>Tracheophyta</taxon>
        <taxon>Spermatophyta</taxon>
        <taxon>Magnoliopsida</taxon>
        <taxon>eudicotyledons</taxon>
        <taxon>Gunneridae</taxon>
        <taxon>Pentapetalae</taxon>
        <taxon>rosids</taxon>
        <taxon>Vitales</taxon>
        <taxon>Vitaceae</taxon>
        <taxon>Viteae</taxon>
        <taxon>Vitis</taxon>
    </lineage>
</organism>
<protein>
    <submittedName>
        <fullName evidence="1">Uncharacterized protein</fullName>
    </submittedName>
</protein>
<dbReference type="Gene3D" id="2.30.30.490">
    <property type="match status" value="1"/>
</dbReference>
<comment type="caution">
    <text evidence="1">The sequence shown here is derived from an EMBL/GenBank/DDBJ whole genome shotgun (WGS) entry which is preliminary data.</text>
</comment>
<reference evidence="1 2" key="1">
    <citation type="journal article" date="2018" name="PLoS Genet.">
        <title>Population sequencing reveals clonal diversity and ancestral inbreeding in the grapevine cultivar Chardonnay.</title>
        <authorList>
            <person name="Roach M.J."/>
            <person name="Johnson D.L."/>
            <person name="Bohlmann J."/>
            <person name="van Vuuren H.J."/>
            <person name="Jones S.J."/>
            <person name="Pretorius I.S."/>
            <person name="Schmidt S.A."/>
            <person name="Borneman A.R."/>
        </authorList>
    </citation>
    <scope>NUCLEOTIDE SEQUENCE [LARGE SCALE GENOMIC DNA]</scope>
    <source>
        <strain evidence="2">cv. Chardonnay</strain>
        <tissue evidence="1">Leaf</tissue>
    </source>
</reference>
<dbReference type="AlphaFoldDB" id="A0A438JA18"/>
<evidence type="ECO:0000313" key="1">
    <source>
        <dbReference type="EMBL" id="RVX05811.1"/>
    </source>
</evidence>
<accession>A0A438JA18</accession>
<dbReference type="EMBL" id="QGNW01000054">
    <property type="protein sequence ID" value="RVX05811.1"/>
    <property type="molecule type" value="Genomic_DNA"/>
</dbReference>
<sequence length="231" mass="26086">MELHGLITLQQLAYCPDDTIRKYASGTSLYNQMMKKTSYGVISEERSDVKEESEFESKHSNGTSGIKIESNVSYDNKASQHNPRRFFTRGEKILVVEKTEKPHSGIKTNEKLFSYQETSWMEFRKTKPSGKAHYKQAIACGDLVAVGDSLIVETDDSHDIHPYCLWSMFGNSDGRQMVHGRVRQGGFQTVLCNISEETVILTNDCNCIETHRFKQCSGNLIDTLELSALEG</sequence>
<gene>
    <name evidence="1" type="ORF">CK203_023828</name>
</gene>
<proteinExistence type="predicted"/>
<evidence type="ECO:0000313" key="2">
    <source>
        <dbReference type="Proteomes" id="UP000288805"/>
    </source>
</evidence>
<dbReference type="InterPro" id="IPR043151">
    <property type="entry name" value="BAH_sf"/>
</dbReference>
<dbReference type="Proteomes" id="UP000288805">
    <property type="component" value="Unassembled WGS sequence"/>
</dbReference>